<name>A0A6J4JTW3_9CHLR</name>
<sequence length="112" mass="11979">MISALLAGDEARWAALLVPEEAGGVPAALRGYLREYQRLMPGCRGVPVEHAARAVSGGHDGAFFEARFASACVARESQPCDTIGFGMRRIGERWYVATIDRGACDVDLQPAA</sequence>
<proteinExistence type="predicted"/>
<gene>
    <name evidence="1" type="ORF">AVDCRST_MAG77-4413</name>
</gene>
<evidence type="ECO:0000313" key="1">
    <source>
        <dbReference type="EMBL" id="CAA9287514.1"/>
    </source>
</evidence>
<dbReference type="AlphaFoldDB" id="A0A6J4JTW3"/>
<accession>A0A6J4JTW3</accession>
<dbReference type="EMBL" id="CADCTC010000231">
    <property type="protein sequence ID" value="CAA9287514.1"/>
    <property type="molecule type" value="Genomic_DNA"/>
</dbReference>
<reference evidence="1" key="1">
    <citation type="submission" date="2020-02" db="EMBL/GenBank/DDBJ databases">
        <authorList>
            <person name="Meier V. D."/>
        </authorList>
    </citation>
    <scope>NUCLEOTIDE SEQUENCE</scope>
    <source>
        <strain evidence="1">AVDCRST_MAG77</strain>
    </source>
</reference>
<protein>
    <submittedName>
        <fullName evidence="1">Uncharacterized protein</fullName>
    </submittedName>
</protein>
<organism evidence="1">
    <name type="scientific">uncultured Chloroflexota bacterium</name>
    <dbReference type="NCBI Taxonomy" id="166587"/>
    <lineage>
        <taxon>Bacteria</taxon>
        <taxon>Bacillati</taxon>
        <taxon>Chloroflexota</taxon>
        <taxon>environmental samples</taxon>
    </lineage>
</organism>